<keyword evidence="8 9" id="KW-0051">Antiviral defense</keyword>
<dbReference type="GO" id="GO:0051607">
    <property type="term" value="P:defense response to virus"/>
    <property type="evidence" value="ECO:0007669"/>
    <property type="project" value="UniProtKB-UniRule"/>
</dbReference>
<protein>
    <recommendedName>
        <fullName evidence="9">CRISPR-associated endoribonuclease Cas2</fullName>
        <ecNumber evidence="9">3.1.-.-</ecNumber>
    </recommendedName>
</protein>
<accession>F2NWC7</accession>
<evidence type="ECO:0000256" key="7">
    <source>
        <dbReference type="ARBA" id="ARBA00022842"/>
    </source>
</evidence>
<evidence type="ECO:0000256" key="9">
    <source>
        <dbReference type="HAMAP-Rule" id="MF_01471"/>
    </source>
</evidence>
<reference evidence="11 12" key="1">
    <citation type="journal article" date="2011" name="Stand. Genomic Sci.">
        <title>Complete genome sequence of Treponema succinifaciens type strain (6091).</title>
        <authorList>
            <person name="Han C."/>
            <person name="Gronow S."/>
            <person name="Teshima H."/>
            <person name="Lapidus A."/>
            <person name="Nolan M."/>
            <person name="Lucas S."/>
            <person name="Hammon N."/>
            <person name="Deshpande S."/>
            <person name="Cheng J.F."/>
            <person name="Zeytun A."/>
            <person name="Tapia R."/>
            <person name="Goodwin L."/>
            <person name="Pitluck S."/>
            <person name="Liolios K."/>
            <person name="Pagani I."/>
            <person name="Ivanova N."/>
            <person name="Mavromatis K."/>
            <person name="Mikhailova N."/>
            <person name="Huntemann M."/>
            <person name="Pati A."/>
            <person name="Chen A."/>
            <person name="Palaniappan K."/>
            <person name="Land M."/>
            <person name="Hauser L."/>
            <person name="Brambilla E.M."/>
            <person name="Rohde M."/>
            <person name="Goker M."/>
            <person name="Woyke T."/>
            <person name="Bristow J."/>
            <person name="Eisen J.A."/>
            <person name="Markowitz V."/>
            <person name="Hugenholtz P."/>
            <person name="Kyrpides N.C."/>
            <person name="Klenk H.P."/>
            <person name="Detter J.C."/>
        </authorList>
    </citation>
    <scope>NUCLEOTIDE SEQUENCE [LARGE SCALE GENOMIC DNA]</scope>
    <source>
        <strain evidence="12">ATCC 33096 / DSM 2489 / 6091</strain>
    </source>
</reference>
<dbReference type="AlphaFoldDB" id="F2NWC7"/>
<dbReference type="HOGENOM" id="CLU_161124_3_0_12"/>
<keyword evidence="5 9" id="KW-0255">Endonuclease</keyword>
<dbReference type="PANTHER" id="PTHR34405">
    <property type="entry name" value="CRISPR-ASSOCIATED ENDORIBONUCLEASE CAS2"/>
    <property type="match status" value="1"/>
</dbReference>
<comment type="similarity">
    <text evidence="2 9 10">Belongs to the CRISPR-associated endoribonuclease Cas2 protein family.</text>
</comment>
<evidence type="ECO:0000256" key="3">
    <source>
        <dbReference type="ARBA" id="ARBA00022722"/>
    </source>
</evidence>
<dbReference type="InterPro" id="IPR019199">
    <property type="entry name" value="Virulence_VapD/CRISPR_Cas2"/>
</dbReference>
<dbReference type="Gene3D" id="3.30.70.240">
    <property type="match status" value="1"/>
</dbReference>
<dbReference type="SUPFAM" id="SSF143430">
    <property type="entry name" value="TTP0101/SSO1404-like"/>
    <property type="match status" value="1"/>
</dbReference>
<comment type="function">
    <text evidence="9">CRISPR (clustered regularly interspaced short palindromic repeat), is an adaptive immune system that provides protection against mobile genetic elements (viruses, transposable elements and conjugative plasmids). CRISPR clusters contain sequences complementary to antecedent mobile elements and target invading nucleic acids. CRISPR clusters are transcribed and processed into CRISPR RNA (crRNA). Functions as a ssRNA-specific endoribonuclease. Involved in the integration of spacer DNA into the CRISPR cassette.</text>
</comment>
<keyword evidence="7 9" id="KW-0460">Magnesium</keyword>
<organism evidence="11 12">
    <name type="scientific">Treponema succinifaciens (strain ATCC 33096 / DSM 2489 / 6091)</name>
    <dbReference type="NCBI Taxonomy" id="869209"/>
    <lineage>
        <taxon>Bacteria</taxon>
        <taxon>Pseudomonadati</taxon>
        <taxon>Spirochaetota</taxon>
        <taxon>Spirochaetia</taxon>
        <taxon>Spirochaetales</taxon>
        <taxon>Treponemataceae</taxon>
        <taxon>Treponema</taxon>
    </lineage>
</organism>
<dbReference type="EMBL" id="CP002631">
    <property type="protein sequence ID" value="AEB15048.1"/>
    <property type="molecule type" value="Genomic_DNA"/>
</dbReference>
<dbReference type="RefSeq" id="WP_013702300.1">
    <property type="nucleotide sequence ID" value="NC_015385.1"/>
</dbReference>
<dbReference type="PANTHER" id="PTHR34405:SF3">
    <property type="entry name" value="CRISPR-ASSOCIATED ENDORIBONUCLEASE CAS2 3"/>
    <property type="match status" value="1"/>
</dbReference>
<comment type="cofactor">
    <cofactor evidence="1 9">
        <name>Mg(2+)</name>
        <dbReference type="ChEBI" id="CHEBI:18420"/>
    </cofactor>
</comment>
<dbReference type="OrthoDB" id="9798176at2"/>
<evidence type="ECO:0000256" key="2">
    <source>
        <dbReference type="ARBA" id="ARBA00009959"/>
    </source>
</evidence>
<evidence type="ECO:0000256" key="5">
    <source>
        <dbReference type="ARBA" id="ARBA00022759"/>
    </source>
</evidence>
<sequence>MIYFISYDVSNPKRLNKVAKTLENFGIRIQFSFFECEMEREQLEELKSALLKIINKKEDSLRIYPLCQDCAAKTTSLGNGNIFIPKTFEIL</sequence>
<dbReference type="STRING" id="869209.Tresu_2179"/>
<dbReference type="NCBIfam" id="TIGR01573">
    <property type="entry name" value="cas2"/>
    <property type="match status" value="1"/>
</dbReference>
<dbReference type="InterPro" id="IPR021127">
    <property type="entry name" value="CRISPR_associated_Cas2"/>
</dbReference>
<evidence type="ECO:0000256" key="4">
    <source>
        <dbReference type="ARBA" id="ARBA00022723"/>
    </source>
</evidence>
<keyword evidence="6 9" id="KW-0378">Hydrolase</keyword>
<comment type="subunit">
    <text evidence="9">Homodimer, forms a heterotetramer with a Cas1 homodimer.</text>
</comment>
<keyword evidence="3 9" id="KW-0540">Nuclease</keyword>
<dbReference type="GO" id="GO:0043571">
    <property type="term" value="P:maintenance of CRISPR repeat elements"/>
    <property type="evidence" value="ECO:0007669"/>
    <property type="project" value="UniProtKB-UniRule"/>
</dbReference>
<reference evidence="12" key="2">
    <citation type="submission" date="2011-04" db="EMBL/GenBank/DDBJ databases">
        <title>The complete genome of chromosome of Treponema succinifaciens DSM 2489.</title>
        <authorList>
            <person name="Lucas S."/>
            <person name="Copeland A."/>
            <person name="Lapidus A."/>
            <person name="Bruce D."/>
            <person name="Goodwin L."/>
            <person name="Pitluck S."/>
            <person name="Peters L."/>
            <person name="Kyrpides N."/>
            <person name="Mavromatis K."/>
            <person name="Ivanova N."/>
            <person name="Ovchinnikova G."/>
            <person name="Teshima H."/>
            <person name="Detter J.C."/>
            <person name="Tapia R."/>
            <person name="Han C."/>
            <person name="Land M."/>
            <person name="Hauser L."/>
            <person name="Markowitz V."/>
            <person name="Cheng J.-F."/>
            <person name="Hugenholtz P."/>
            <person name="Woyke T."/>
            <person name="Wu D."/>
            <person name="Gronow S."/>
            <person name="Wellnitz S."/>
            <person name="Brambilla E."/>
            <person name="Klenk H.-P."/>
            <person name="Eisen J.A."/>
        </authorList>
    </citation>
    <scope>NUCLEOTIDE SEQUENCE [LARGE SCALE GENOMIC DNA]</scope>
    <source>
        <strain evidence="12">ATCC 33096 / DSM 2489 / 6091</strain>
    </source>
</reference>
<dbReference type="KEGG" id="tsu:Tresu_2179"/>
<dbReference type="PIRSF" id="PIRSF032582">
    <property type="entry name" value="Cas2"/>
    <property type="match status" value="1"/>
</dbReference>
<name>F2NWC7_TRES6</name>
<dbReference type="GO" id="GO:0016787">
    <property type="term" value="F:hydrolase activity"/>
    <property type="evidence" value="ECO:0007669"/>
    <property type="project" value="UniProtKB-KW"/>
</dbReference>
<dbReference type="Pfam" id="PF09827">
    <property type="entry name" value="CRISPR_Cas2"/>
    <property type="match status" value="1"/>
</dbReference>
<dbReference type="CDD" id="cd09725">
    <property type="entry name" value="Cas2_I_II_III"/>
    <property type="match status" value="1"/>
</dbReference>
<dbReference type="HAMAP" id="MF_01471">
    <property type="entry name" value="Cas2"/>
    <property type="match status" value="1"/>
</dbReference>
<gene>
    <name evidence="9" type="primary">cas2</name>
    <name evidence="11" type="ordered locus">Tresu_2179</name>
</gene>
<evidence type="ECO:0000256" key="6">
    <source>
        <dbReference type="ARBA" id="ARBA00022801"/>
    </source>
</evidence>
<dbReference type="GO" id="GO:0004521">
    <property type="term" value="F:RNA endonuclease activity"/>
    <property type="evidence" value="ECO:0007669"/>
    <property type="project" value="UniProtKB-UniRule"/>
</dbReference>
<dbReference type="GO" id="GO:0046872">
    <property type="term" value="F:metal ion binding"/>
    <property type="evidence" value="ECO:0007669"/>
    <property type="project" value="UniProtKB-UniRule"/>
</dbReference>
<keyword evidence="4 9" id="KW-0479">Metal-binding</keyword>
<evidence type="ECO:0000313" key="12">
    <source>
        <dbReference type="Proteomes" id="UP000006852"/>
    </source>
</evidence>
<dbReference type="eggNOG" id="COG1343">
    <property type="taxonomic scope" value="Bacteria"/>
</dbReference>
<dbReference type="EC" id="3.1.-.-" evidence="9"/>
<evidence type="ECO:0000256" key="1">
    <source>
        <dbReference type="ARBA" id="ARBA00001946"/>
    </source>
</evidence>
<evidence type="ECO:0000313" key="11">
    <source>
        <dbReference type="EMBL" id="AEB15048.1"/>
    </source>
</evidence>
<evidence type="ECO:0000256" key="10">
    <source>
        <dbReference type="PIRNR" id="PIRNR032582"/>
    </source>
</evidence>
<keyword evidence="12" id="KW-1185">Reference proteome</keyword>
<dbReference type="Proteomes" id="UP000006852">
    <property type="component" value="Chromosome"/>
</dbReference>
<dbReference type="GeneID" id="302999300"/>
<feature type="binding site" evidence="9">
    <location>
        <position position="8"/>
    </location>
    <ligand>
        <name>Mg(2+)</name>
        <dbReference type="ChEBI" id="CHEBI:18420"/>
        <note>catalytic</note>
    </ligand>
</feature>
<proteinExistence type="inferred from homology"/>
<evidence type="ECO:0000256" key="8">
    <source>
        <dbReference type="ARBA" id="ARBA00023118"/>
    </source>
</evidence>